<dbReference type="Proteomes" id="UP000199494">
    <property type="component" value="Unassembled WGS sequence"/>
</dbReference>
<evidence type="ECO:0000313" key="2">
    <source>
        <dbReference type="Proteomes" id="UP000199494"/>
    </source>
</evidence>
<sequence length="42" mass="4442">MAFRAALSMWSPPGTPTVVTGVSAVAEEASFFADRIRLSRGT</sequence>
<protein>
    <submittedName>
        <fullName evidence="1">Uncharacterized protein</fullName>
    </submittedName>
</protein>
<organism evidence="1 2">
    <name type="scientific">Prauserella marina</name>
    <dbReference type="NCBI Taxonomy" id="530584"/>
    <lineage>
        <taxon>Bacteria</taxon>
        <taxon>Bacillati</taxon>
        <taxon>Actinomycetota</taxon>
        <taxon>Actinomycetes</taxon>
        <taxon>Pseudonocardiales</taxon>
        <taxon>Pseudonocardiaceae</taxon>
        <taxon>Prauserella</taxon>
    </lineage>
</organism>
<gene>
    <name evidence="1" type="ORF">SAMN05421630_107438</name>
</gene>
<keyword evidence="2" id="KW-1185">Reference proteome</keyword>
<reference evidence="1 2" key="1">
    <citation type="submission" date="2016-10" db="EMBL/GenBank/DDBJ databases">
        <authorList>
            <person name="de Groot N.N."/>
        </authorList>
    </citation>
    <scope>NUCLEOTIDE SEQUENCE [LARGE SCALE GENOMIC DNA]</scope>
    <source>
        <strain evidence="1 2">CGMCC 4.5506</strain>
    </source>
</reference>
<name>A0A1G6U3J3_9PSEU</name>
<accession>A0A1G6U3J3</accession>
<dbReference type="STRING" id="530584.SAMN05421630_107438"/>
<evidence type="ECO:0000313" key="1">
    <source>
        <dbReference type="EMBL" id="SDD35764.1"/>
    </source>
</evidence>
<dbReference type="AlphaFoldDB" id="A0A1G6U3J3"/>
<dbReference type="RefSeq" id="WP_256328096.1">
    <property type="nucleotide sequence ID" value="NZ_CP016353.1"/>
</dbReference>
<proteinExistence type="predicted"/>
<dbReference type="EMBL" id="FMZE01000007">
    <property type="protein sequence ID" value="SDD35764.1"/>
    <property type="molecule type" value="Genomic_DNA"/>
</dbReference>